<reference evidence="1 2" key="1">
    <citation type="journal article" date="2007" name="Nature">
        <title>Evolution of genes and genomes on the Drosophila phylogeny.</title>
        <authorList>
            <consortium name="Drosophila 12 Genomes Consortium"/>
            <person name="Clark A.G."/>
            <person name="Eisen M.B."/>
            <person name="Smith D.R."/>
            <person name="Bergman C.M."/>
            <person name="Oliver B."/>
            <person name="Markow T.A."/>
            <person name="Kaufman T.C."/>
            <person name="Kellis M."/>
            <person name="Gelbart W."/>
            <person name="Iyer V.N."/>
            <person name="Pollard D.A."/>
            <person name="Sackton T.B."/>
            <person name="Larracuente A.M."/>
            <person name="Singh N.D."/>
            <person name="Abad J.P."/>
            <person name="Abt D.N."/>
            <person name="Adryan B."/>
            <person name="Aguade M."/>
            <person name="Akashi H."/>
            <person name="Anderson W.W."/>
            <person name="Aquadro C.F."/>
            <person name="Ardell D.H."/>
            <person name="Arguello R."/>
            <person name="Artieri C.G."/>
            <person name="Barbash D.A."/>
            <person name="Barker D."/>
            <person name="Barsanti P."/>
            <person name="Batterham P."/>
            <person name="Batzoglou S."/>
            <person name="Begun D."/>
            <person name="Bhutkar A."/>
            <person name="Blanco E."/>
            <person name="Bosak S.A."/>
            <person name="Bradley R.K."/>
            <person name="Brand A.D."/>
            <person name="Brent M.R."/>
            <person name="Brooks A.N."/>
            <person name="Brown R.H."/>
            <person name="Butlin R.K."/>
            <person name="Caggese C."/>
            <person name="Calvi B.R."/>
            <person name="Bernardo de Carvalho A."/>
            <person name="Caspi A."/>
            <person name="Castrezana S."/>
            <person name="Celniker S.E."/>
            <person name="Chang J.L."/>
            <person name="Chapple C."/>
            <person name="Chatterji S."/>
            <person name="Chinwalla A."/>
            <person name="Civetta A."/>
            <person name="Clifton S.W."/>
            <person name="Comeron J.M."/>
            <person name="Costello J.C."/>
            <person name="Coyne J.A."/>
            <person name="Daub J."/>
            <person name="David R.G."/>
            <person name="Delcher A.L."/>
            <person name="Delehaunty K."/>
            <person name="Do C.B."/>
            <person name="Ebling H."/>
            <person name="Edwards K."/>
            <person name="Eickbush T."/>
            <person name="Evans J.D."/>
            <person name="Filipski A."/>
            <person name="Findeiss S."/>
            <person name="Freyhult E."/>
            <person name="Fulton L."/>
            <person name="Fulton R."/>
            <person name="Garcia A.C."/>
            <person name="Gardiner A."/>
            <person name="Garfield D.A."/>
            <person name="Garvin B.E."/>
            <person name="Gibson G."/>
            <person name="Gilbert D."/>
            <person name="Gnerre S."/>
            <person name="Godfrey J."/>
            <person name="Good R."/>
            <person name="Gotea V."/>
            <person name="Gravely B."/>
            <person name="Greenberg A.J."/>
            <person name="Griffiths-Jones S."/>
            <person name="Gross S."/>
            <person name="Guigo R."/>
            <person name="Gustafson E.A."/>
            <person name="Haerty W."/>
            <person name="Hahn M.W."/>
            <person name="Halligan D.L."/>
            <person name="Halpern A.L."/>
            <person name="Halter G.M."/>
            <person name="Han M.V."/>
            <person name="Heger A."/>
            <person name="Hillier L."/>
            <person name="Hinrichs A.S."/>
            <person name="Holmes I."/>
            <person name="Hoskins R.A."/>
            <person name="Hubisz M.J."/>
            <person name="Hultmark D."/>
            <person name="Huntley M.A."/>
            <person name="Jaffe D.B."/>
            <person name="Jagadeeshan S."/>
            <person name="Jeck W.R."/>
            <person name="Johnson J."/>
            <person name="Jones C.D."/>
            <person name="Jordan W.C."/>
            <person name="Karpen G.H."/>
            <person name="Kataoka E."/>
            <person name="Keightley P.D."/>
            <person name="Kheradpour P."/>
            <person name="Kirkness E.F."/>
            <person name="Koerich L.B."/>
            <person name="Kristiansen K."/>
            <person name="Kudrna D."/>
            <person name="Kulathinal R.J."/>
            <person name="Kumar S."/>
            <person name="Kwok R."/>
            <person name="Lander E."/>
            <person name="Langley C.H."/>
            <person name="Lapoint R."/>
            <person name="Lazzaro B.P."/>
            <person name="Lee S.J."/>
            <person name="Levesque L."/>
            <person name="Li R."/>
            <person name="Lin C.F."/>
            <person name="Lin M.F."/>
            <person name="Lindblad-Toh K."/>
            <person name="Llopart A."/>
            <person name="Long M."/>
            <person name="Low L."/>
            <person name="Lozovsky E."/>
            <person name="Lu J."/>
            <person name="Luo M."/>
            <person name="Machado C.A."/>
            <person name="Makalowski W."/>
            <person name="Marzo M."/>
            <person name="Matsuda M."/>
            <person name="Matzkin L."/>
            <person name="McAllister B."/>
            <person name="McBride C.S."/>
            <person name="McKernan B."/>
            <person name="McKernan K."/>
            <person name="Mendez-Lago M."/>
            <person name="Minx P."/>
            <person name="Mollenhauer M.U."/>
            <person name="Montooth K."/>
            <person name="Mount S.M."/>
            <person name="Mu X."/>
            <person name="Myers E."/>
            <person name="Negre B."/>
            <person name="Newfeld S."/>
            <person name="Nielsen R."/>
            <person name="Noor M.A."/>
            <person name="O'Grady P."/>
            <person name="Pachter L."/>
            <person name="Papaceit M."/>
            <person name="Parisi M.J."/>
            <person name="Parisi M."/>
            <person name="Parts L."/>
            <person name="Pedersen J.S."/>
            <person name="Pesole G."/>
            <person name="Phillippy A.M."/>
            <person name="Ponting C.P."/>
            <person name="Pop M."/>
            <person name="Porcelli D."/>
            <person name="Powell J.R."/>
            <person name="Prohaska S."/>
            <person name="Pruitt K."/>
            <person name="Puig M."/>
            <person name="Quesneville H."/>
            <person name="Ram K.R."/>
            <person name="Rand D."/>
            <person name="Rasmussen M.D."/>
            <person name="Reed L.K."/>
            <person name="Reenan R."/>
            <person name="Reily A."/>
            <person name="Remington K.A."/>
            <person name="Rieger T.T."/>
            <person name="Ritchie M.G."/>
            <person name="Robin C."/>
            <person name="Rogers Y.H."/>
            <person name="Rohde C."/>
            <person name="Rozas J."/>
            <person name="Rubenfield M.J."/>
            <person name="Ruiz A."/>
            <person name="Russo S."/>
            <person name="Salzberg S.L."/>
            <person name="Sanchez-Gracia A."/>
            <person name="Saranga D.J."/>
            <person name="Sato H."/>
            <person name="Schaeffer S.W."/>
            <person name="Schatz M.C."/>
            <person name="Schlenke T."/>
            <person name="Schwartz R."/>
            <person name="Segarra C."/>
            <person name="Singh R.S."/>
            <person name="Sirot L."/>
            <person name="Sirota M."/>
            <person name="Sisneros N.B."/>
            <person name="Smith C.D."/>
            <person name="Smith T.F."/>
            <person name="Spieth J."/>
            <person name="Stage D.E."/>
            <person name="Stark A."/>
            <person name="Stephan W."/>
            <person name="Strausberg R.L."/>
            <person name="Strempel S."/>
            <person name="Sturgill D."/>
            <person name="Sutton G."/>
            <person name="Sutton G.G."/>
            <person name="Tao W."/>
            <person name="Teichmann S."/>
            <person name="Tobari Y.N."/>
            <person name="Tomimura Y."/>
            <person name="Tsolas J.M."/>
            <person name="Valente V.L."/>
            <person name="Venter E."/>
            <person name="Venter J.C."/>
            <person name="Vicario S."/>
            <person name="Vieira F.G."/>
            <person name="Vilella A.J."/>
            <person name="Villasante A."/>
            <person name="Walenz B."/>
            <person name="Wang J."/>
            <person name="Wasserman M."/>
            <person name="Watts T."/>
            <person name="Wilson D."/>
            <person name="Wilson R.K."/>
            <person name="Wing R.A."/>
            <person name="Wolfner M.F."/>
            <person name="Wong A."/>
            <person name="Wong G.K."/>
            <person name="Wu C.I."/>
            <person name="Wu G."/>
            <person name="Yamamoto D."/>
            <person name="Yang H.P."/>
            <person name="Yang S.P."/>
            <person name="Yorke J.A."/>
            <person name="Yoshida K."/>
            <person name="Zdobnov E."/>
            <person name="Zhang P."/>
            <person name="Zhang Y."/>
            <person name="Zimin A.V."/>
            <person name="Baldwin J."/>
            <person name="Abdouelleil A."/>
            <person name="Abdulkadir J."/>
            <person name="Abebe A."/>
            <person name="Abera B."/>
            <person name="Abreu J."/>
            <person name="Acer S.C."/>
            <person name="Aftuck L."/>
            <person name="Alexander A."/>
            <person name="An P."/>
            <person name="Anderson E."/>
            <person name="Anderson S."/>
            <person name="Arachi H."/>
            <person name="Azer M."/>
            <person name="Bachantsang P."/>
            <person name="Barry A."/>
            <person name="Bayul T."/>
            <person name="Berlin A."/>
            <person name="Bessette D."/>
            <person name="Bloom T."/>
            <person name="Blye J."/>
            <person name="Boguslavskiy L."/>
            <person name="Bonnet C."/>
            <person name="Boukhgalter B."/>
            <person name="Bourzgui I."/>
            <person name="Brown A."/>
            <person name="Cahill P."/>
            <person name="Channer S."/>
            <person name="Cheshatsang Y."/>
            <person name="Chuda L."/>
            <person name="Citroen M."/>
            <person name="Collymore A."/>
            <person name="Cooke P."/>
            <person name="Costello M."/>
            <person name="D'Aco K."/>
            <person name="Daza R."/>
            <person name="De Haan G."/>
            <person name="DeGray S."/>
            <person name="DeMaso C."/>
            <person name="Dhargay N."/>
            <person name="Dooley K."/>
            <person name="Dooley E."/>
            <person name="Doricent M."/>
            <person name="Dorje P."/>
            <person name="Dorjee K."/>
            <person name="Dupes A."/>
            <person name="Elong R."/>
            <person name="Falk J."/>
            <person name="Farina A."/>
            <person name="Faro S."/>
            <person name="Ferguson D."/>
            <person name="Fisher S."/>
            <person name="Foley C.D."/>
            <person name="Franke A."/>
            <person name="Friedrich D."/>
            <person name="Gadbois L."/>
            <person name="Gearin G."/>
            <person name="Gearin C.R."/>
            <person name="Giannoukos G."/>
            <person name="Goode T."/>
            <person name="Graham J."/>
            <person name="Grandbois E."/>
            <person name="Grewal S."/>
            <person name="Gyaltsen K."/>
            <person name="Hafez N."/>
            <person name="Hagos B."/>
            <person name="Hall J."/>
            <person name="Henson C."/>
            <person name="Hollinger A."/>
            <person name="Honan T."/>
            <person name="Huard M.D."/>
            <person name="Hughes L."/>
            <person name="Hurhula B."/>
            <person name="Husby M.E."/>
            <person name="Kamat A."/>
            <person name="Kanga B."/>
            <person name="Kashin S."/>
            <person name="Khazanovich D."/>
            <person name="Kisner P."/>
            <person name="Lance K."/>
            <person name="Lara M."/>
            <person name="Lee W."/>
            <person name="Lennon N."/>
            <person name="Letendre F."/>
            <person name="LeVine R."/>
            <person name="Lipovsky A."/>
            <person name="Liu X."/>
            <person name="Liu J."/>
            <person name="Liu S."/>
            <person name="Lokyitsang T."/>
            <person name="Lokyitsang Y."/>
            <person name="Lubonja R."/>
            <person name="Lui A."/>
            <person name="MacDonald P."/>
            <person name="Magnisalis V."/>
            <person name="Maru K."/>
            <person name="Matthews C."/>
            <person name="McCusker W."/>
            <person name="McDonough S."/>
            <person name="Mehta T."/>
            <person name="Meldrim J."/>
            <person name="Meneus L."/>
            <person name="Mihai O."/>
            <person name="Mihalev A."/>
            <person name="Mihova T."/>
            <person name="Mittelman R."/>
            <person name="Mlenga V."/>
            <person name="Montmayeur A."/>
            <person name="Mulrain L."/>
            <person name="Navidi A."/>
            <person name="Naylor J."/>
            <person name="Negash T."/>
            <person name="Nguyen T."/>
            <person name="Nguyen N."/>
            <person name="Nicol R."/>
            <person name="Norbu C."/>
            <person name="Norbu N."/>
            <person name="Novod N."/>
            <person name="O'Neill B."/>
            <person name="Osman S."/>
            <person name="Markiewicz E."/>
            <person name="Oyono O.L."/>
            <person name="Patti C."/>
            <person name="Phunkhang P."/>
            <person name="Pierre F."/>
            <person name="Priest M."/>
            <person name="Raghuraman S."/>
            <person name="Rege F."/>
            <person name="Reyes R."/>
            <person name="Rise C."/>
            <person name="Rogov P."/>
            <person name="Ross K."/>
            <person name="Ryan E."/>
            <person name="Settipalli S."/>
            <person name="Shea T."/>
            <person name="Sherpa N."/>
            <person name="Shi L."/>
            <person name="Shih D."/>
            <person name="Sparrow T."/>
            <person name="Spaulding J."/>
            <person name="Stalker J."/>
            <person name="Stange-Thomann N."/>
            <person name="Stavropoulos S."/>
            <person name="Stone C."/>
            <person name="Strader C."/>
            <person name="Tesfaye S."/>
            <person name="Thomson T."/>
            <person name="Thoulutsang Y."/>
            <person name="Thoulutsang D."/>
            <person name="Topham K."/>
            <person name="Topping I."/>
            <person name="Tsamla T."/>
            <person name="Vassiliev H."/>
            <person name="Vo A."/>
            <person name="Wangchuk T."/>
            <person name="Wangdi T."/>
            <person name="Weiand M."/>
            <person name="Wilkinson J."/>
            <person name="Wilson A."/>
            <person name="Yadav S."/>
            <person name="Young G."/>
            <person name="Yu Q."/>
            <person name="Zembek L."/>
            <person name="Zhong D."/>
            <person name="Zimmer A."/>
            <person name="Zwirko Z."/>
            <person name="Jaffe D.B."/>
            <person name="Alvarez P."/>
            <person name="Brockman W."/>
            <person name="Butler J."/>
            <person name="Chin C."/>
            <person name="Gnerre S."/>
            <person name="Grabherr M."/>
            <person name="Kleber M."/>
            <person name="Mauceli E."/>
            <person name="MacCallum I."/>
        </authorList>
    </citation>
    <scope>NUCLEOTIDE SEQUENCE [LARGE SCALE GENOMIC DNA]</scope>
    <source>
        <strain evidence="2">Rob3c / Tucson 14021-0248.25</strain>
    </source>
</reference>
<dbReference type="STRING" id="7238.B4INV5"/>
<accession>B4INV5</accession>
<evidence type="ECO:0000313" key="2">
    <source>
        <dbReference type="Proteomes" id="UP000001292"/>
    </source>
</evidence>
<dbReference type="EMBL" id="CH676716">
    <property type="protein sequence ID" value="EDW44081.1"/>
    <property type="molecule type" value="Genomic_DNA"/>
</dbReference>
<protein>
    <submittedName>
        <fullName evidence="1">GM24711</fullName>
    </submittedName>
</protein>
<evidence type="ECO:0000313" key="1">
    <source>
        <dbReference type="EMBL" id="EDW44081.1"/>
    </source>
</evidence>
<keyword evidence="2" id="KW-1185">Reference proteome</keyword>
<dbReference type="Proteomes" id="UP000001292">
    <property type="component" value="Unassembled WGS sequence"/>
</dbReference>
<organism evidence="2">
    <name type="scientific">Drosophila sechellia</name>
    <name type="common">Fruit fly</name>
    <dbReference type="NCBI Taxonomy" id="7238"/>
    <lineage>
        <taxon>Eukaryota</taxon>
        <taxon>Metazoa</taxon>
        <taxon>Ecdysozoa</taxon>
        <taxon>Arthropoda</taxon>
        <taxon>Hexapoda</taxon>
        <taxon>Insecta</taxon>
        <taxon>Pterygota</taxon>
        <taxon>Neoptera</taxon>
        <taxon>Endopterygota</taxon>
        <taxon>Diptera</taxon>
        <taxon>Brachycera</taxon>
        <taxon>Muscomorpha</taxon>
        <taxon>Ephydroidea</taxon>
        <taxon>Drosophilidae</taxon>
        <taxon>Drosophila</taxon>
        <taxon>Sophophora</taxon>
    </lineage>
</organism>
<gene>
    <name evidence="1" type="primary">Dsec\GM24711</name>
    <name evidence="1" type="ORF">Dsec_GM24711</name>
</gene>
<dbReference type="HOGENOM" id="CLU_2869986_0_0_1"/>
<dbReference type="AlphaFoldDB" id="B4INV5"/>
<proteinExistence type="predicted"/>
<name>B4INV5_DROSE</name>
<sequence>MSADFQANMMILLAPVIIAGLFPNLNLSYRTSYLSKINTIRSDLLVTLRSSNVSFPAYQAPILH</sequence>